<gene>
    <name evidence="1" type="ORF">BegalDRAFT_2664</name>
</gene>
<dbReference type="AlphaFoldDB" id="I3CIR2"/>
<dbReference type="Pfam" id="PF09938">
    <property type="entry name" value="DUF2170"/>
    <property type="match status" value="1"/>
</dbReference>
<dbReference type="EMBL" id="JH600070">
    <property type="protein sequence ID" value="EIJ43505.1"/>
    <property type="molecule type" value="Genomic_DNA"/>
</dbReference>
<dbReference type="eggNOG" id="COG3789">
    <property type="taxonomic scope" value="Bacteria"/>
</dbReference>
<keyword evidence="2" id="KW-1185">Reference proteome</keyword>
<dbReference type="HOGENOM" id="CLU_1863798_0_0_6"/>
<dbReference type="InterPro" id="IPR019231">
    <property type="entry name" value="DUF2170"/>
</dbReference>
<reference evidence="1 2" key="1">
    <citation type="submission" date="2011-11" db="EMBL/GenBank/DDBJ databases">
        <title>Improved High-Quality Draft sequence of Beggiatoa alba B18lD.</title>
        <authorList>
            <consortium name="US DOE Joint Genome Institute"/>
            <person name="Lucas S."/>
            <person name="Han J."/>
            <person name="Lapidus A."/>
            <person name="Cheng J.-F."/>
            <person name="Goodwin L."/>
            <person name="Pitluck S."/>
            <person name="Peters L."/>
            <person name="Mikhailova N."/>
            <person name="Held B."/>
            <person name="Detter J.C."/>
            <person name="Han C."/>
            <person name="Tapia R."/>
            <person name="Land M."/>
            <person name="Hauser L."/>
            <person name="Kyrpides N."/>
            <person name="Ivanova N."/>
            <person name="Pagani I."/>
            <person name="Samuel K."/>
            <person name="Teske A."/>
            <person name="Mueller J."/>
            <person name="Woyke T."/>
        </authorList>
    </citation>
    <scope>NUCLEOTIDE SEQUENCE [LARGE SCALE GENOMIC DNA]</scope>
    <source>
        <strain evidence="1 2">B18LD</strain>
    </source>
</reference>
<dbReference type="Proteomes" id="UP000005744">
    <property type="component" value="Unassembled WGS sequence"/>
</dbReference>
<dbReference type="OrthoDB" id="6196950at2"/>
<protein>
    <recommendedName>
        <fullName evidence="3">DUF2170 domain-containing protein</fullName>
    </recommendedName>
</protein>
<sequence length="141" mass="15495">MTPQEKLNQLAVGLNGATGFNGLVFSTELMPGDVDVLILTLGDREEFPIYITVDESQILCITHLWTETEVNPAKKMDLLDALLTLNIPIPLSSFSKIGQQYVIFGALSIHSSLDQVIEEVDTLSDNTLTAVEELSAYLLKK</sequence>
<name>I3CIR2_9GAMM</name>
<dbReference type="RefSeq" id="WP_002690734.1">
    <property type="nucleotide sequence ID" value="NZ_JH600070.1"/>
</dbReference>
<dbReference type="STRING" id="395493.BegalDRAFT_2664"/>
<evidence type="ECO:0000313" key="1">
    <source>
        <dbReference type="EMBL" id="EIJ43505.1"/>
    </source>
</evidence>
<proteinExistence type="predicted"/>
<accession>I3CIR2</accession>
<evidence type="ECO:0000313" key="2">
    <source>
        <dbReference type="Proteomes" id="UP000005744"/>
    </source>
</evidence>
<organism evidence="1 2">
    <name type="scientific">Beggiatoa alba B18LD</name>
    <dbReference type="NCBI Taxonomy" id="395493"/>
    <lineage>
        <taxon>Bacteria</taxon>
        <taxon>Pseudomonadati</taxon>
        <taxon>Pseudomonadota</taxon>
        <taxon>Gammaproteobacteria</taxon>
        <taxon>Thiotrichales</taxon>
        <taxon>Thiotrichaceae</taxon>
        <taxon>Beggiatoa</taxon>
    </lineage>
</organism>
<evidence type="ECO:0008006" key="3">
    <source>
        <dbReference type="Google" id="ProtNLM"/>
    </source>
</evidence>